<dbReference type="InterPro" id="IPR025662">
    <property type="entry name" value="Sigma_54_int_dom_ATP-bd_1"/>
</dbReference>
<keyword evidence="1" id="KW-0547">Nucleotide-binding</keyword>
<dbReference type="PANTHER" id="PTHR32071:SF100">
    <property type="entry name" value="RESPONSE REGULATOR PROTEIN PILR"/>
    <property type="match status" value="1"/>
</dbReference>
<comment type="caution">
    <text evidence="7">The sequence shown here is derived from an EMBL/GenBank/DDBJ whole genome shotgun (WGS) entry which is preliminary data.</text>
</comment>
<dbReference type="Gene3D" id="3.30.450.20">
    <property type="entry name" value="PAS domain"/>
    <property type="match status" value="1"/>
</dbReference>
<dbReference type="InterPro" id="IPR013656">
    <property type="entry name" value="PAS_4"/>
</dbReference>
<dbReference type="InterPro" id="IPR003593">
    <property type="entry name" value="AAA+_ATPase"/>
</dbReference>
<dbReference type="Gene3D" id="3.40.50.300">
    <property type="entry name" value="P-loop containing nucleotide triphosphate hydrolases"/>
    <property type="match status" value="1"/>
</dbReference>
<keyword evidence="4" id="KW-0238">DNA-binding</keyword>
<evidence type="ECO:0000313" key="8">
    <source>
        <dbReference type="Proteomes" id="UP000004814"/>
    </source>
</evidence>
<dbReference type="CDD" id="cd00130">
    <property type="entry name" value="PAS"/>
    <property type="match status" value="1"/>
</dbReference>
<dbReference type="PROSITE" id="PS00688">
    <property type="entry name" value="SIGMA54_INTERACT_3"/>
    <property type="match status" value="1"/>
</dbReference>
<dbReference type="GO" id="GO:0005524">
    <property type="term" value="F:ATP binding"/>
    <property type="evidence" value="ECO:0007669"/>
    <property type="project" value="UniProtKB-KW"/>
</dbReference>
<dbReference type="SUPFAM" id="SSF52540">
    <property type="entry name" value="P-loop containing nucleoside triphosphate hydrolases"/>
    <property type="match status" value="1"/>
</dbReference>
<dbReference type="FunFam" id="3.40.50.300:FF:000006">
    <property type="entry name" value="DNA-binding transcriptional regulator NtrC"/>
    <property type="match status" value="1"/>
</dbReference>
<dbReference type="Proteomes" id="UP000004814">
    <property type="component" value="Unassembled WGS sequence"/>
</dbReference>
<evidence type="ECO:0000256" key="4">
    <source>
        <dbReference type="ARBA" id="ARBA00023125"/>
    </source>
</evidence>
<organism evidence="7 8">
    <name type="scientific">Burkholderia ambifaria MEX-5</name>
    <dbReference type="NCBI Taxonomy" id="396597"/>
    <lineage>
        <taxon>Bacteria</taxon>
        <taxon>Pseudomonadati</taxon>
        <taxon>Pseudomonadota</taxon>
        <taxon>Betaproteobacteria</taxon>
        <taxon>Burkholderiales</taxon>
        <taxon>Burkholderiaceae</taxon>
        <taxon>Burkholderia</taxon>
        <taxon>Burkholderia cepacia complex</taxon>
    </lineage>
</organism>
<dbReference type="PROSITE" id="PS00675">
    <property type="entry name" value="SIGMA54_INTERACT_1"/>
    <property type="match status" value="1"/>
</dbReference>
<keyword evidence="3" id="KW-0805">Transcription regulation</keyword>
<dbReference type="EMBL" id="ABLK01000153">
    <property type="protein sequence ID" value="EDT39984.1"/>
    <property type="molecule type" value="Genomic_DNA"/>
</dbReference>
<dbReference type="SUPFAM" id="SSF55785">
    <property type="entry name" value="PYP-like sensor domain (PAS domain)"/>
    <property type="match status" value="1"/>
</dbReference>
<evidence type="ECO:0000256" key="1">
    <source>
        <dbReference type="ARBA" id="ARBA00022741"/>
    </source>
</evidence>
<dbReference type="Pfam" id="PF25601">
    <property type="entry name" value="AAA_lid_14"/>
    <property type="match status" value="1"/>
</dbReference>
<dbReference type="GO" id="GO:0043565">
    <property type="term" value="F:sequence-specific DNA binding"/>
    <property type="evidence" value="ECO:0007669"/>
    <property type="project" value="InterPro"/>
</dbReference>
<dbReference type="SUPFAM" id="SSF46689">
    <property type="entry name" value="Homeodomain-like"/>
    <property type="match status" value="1"/>
</dbReference>
<dbReference type="GO" id="GO:0006355">
    <property type="term" value="P:regulation of DNA-templated transcription"/>
    <property type="evidence" value="ECO:0007669"/>
    <property type="project" value="InterPro"/>
</dbReference>
<dbReference type="SMART" id="SM00091">
    <property type="entry name" value="PAS"/>
    <property type="match status" value="1"/>
</dbReference>
<feature type="domain" description="Sigma-54 factor interaction" evidence="6">
    <location>
        <begin position="180"/>
        <end position="415"/>
    </location>
</feature>
<evidence type="ECO:0000256" key="2">
    <source>
        <dbReference type="ARBA" id="ARBA00022840"/>
    </source>
</evidence>
<dbReference type="Pfam" id="PF08448">
    <property type="entry name" value="PAS_4"/>
    <property type="match status" value="1"/>
</dbReference>
<dbReference type="Gene3D" id="1.10.8.60">
    <property type="match status" value="1"/>
</dbReference>
<proteinExistence type="predicted"/>
<dbReference type="AlphaFoldDB" id="B1T8W4"/>
<keyword evidence="5" id="KW-0804">Transcription</keyword>
<dbReference type="CDD" id="cd00009">
    <property type="entry name" value="AAA"/>
    <property type="match status" value="1"/>
</dbReference>
<name>B1T8W4_9BURK</name>
<dbReference type="PATRIC" id="fig|396597.7.peg.3595"/>
<dbReference type="PROSITE" id="PS50045">
    <property type="entry name" value="SIGMA54_INTERACT_4"/>
    <property type="match status" value="1"/>
</dbReference>
<dbReference type="InterPro" id="IPR000014">
    <property type="entry name" value="PAS"/>
</dbReference>
<dbReference type="InterPro" id="IPR025943">
    <property type="entry name" value="Sigma_54_int_dom_ATP-bd_2"/>
</dbReference>
<evidence type="ECO:0000313" key="7">
    <source>
        <dbReference type="EMBL" id="EDT39984.1"/>
    </source>
</evidence>
<evidence type="ECO:0000256" key="3">
    <source>
        <dbReference type="ARBA" id="ARBA00023015"/>
    </source>
</evidence>
<gene>
    <name evidence="7" type="ORF">BamMEX5DRAFT_4230</name>
</gene>
<dbReference type="InterPro" id="IPR009057">
    <property type="entry name" value="Homeodomain-like_sf"/>
</dbReference>
<dbReference type="InterPro" id="IPR035965">
    <property type="entry name" value="PAS-like_dom_sf"/>
</dbReference>
<dbReference type="InterPro" id="IPR027417">
    <property type="entry name" value="P-loop_NTPase"/>
</dbReference>
<dbReference type="SMART" id="SM00382">
    <property type="entry name" value="AAA"/>
    <property type="match status" value="1"/>
</dbReference>
<dbReference type="PANTHER" id="PTHR32071">
    <property type="entry name" value="TRANSCRIPTIONAL REGULATORY PROTEIN"/>
    <property type="match status" value="1"/>
</dbReference>
<evidence type="ECO:0000256" key="5">
    <source>
        <dbReference type="ARBA" id="ARBA00023163"/>
    </source>
</evidence>
<dbReference type="Pfam" id="PF02954">
    <property type="entry name" value="HTH_8"/>
    <property type="match status" value="1"/>
</dbReference>
<sequence>MAASADCHVWQCRGRIGSQPGSSSGHPFSRLPMNPHDTIPIVPAPSRAVMPDVRALVAYLEQDPQPMIVLDPDYRILAANDAYRRQFGVAGVEHVGRRCFQVSHHYDVPCDQAGEHCPMKQALESRGLNRVLHIHHTPRGPEHVDVELRPIFDAHGDVIAYVERLTTVRSASAQPSAEGLVGGADAFNAALGALQRVAPSMLPVLLLGESGTGKELFARALHEASARAMGPFVVVDCSGIAETLFESELFGYEKGAFTGANQRKPGLVETAQGGTLFLDEIGDVPLPMQVKLLRLIESGTFRRVGGVEALRADFRLVAATHKPLREMIDDGRFRQDLYYRINAFPIPLPALRERQGDVALLAESILRRIANARGNAGDAIARPFALTERARACLDAYAWPGNIRELRNVLERACLFADDGTIRVEHLPVELVAAAAAPQEREADARGLSDAELVRIARTFDGTRKALAEQVGMSERTLYRRMKALGLGSRER</sequence>
<keyword evidence="2" id="KW-0067">ATP-binding</keyword>
<reference evidence="7 8" key="1">
    <citation type="submission" date="2008-03" db="EMBL/GenBank/DDBJ databases">
        <title>Sequencing of the draft genome and assembly of Burkholderia ambifaria MEX-5.</title>
        <authorList>
            <consortium name="US DOE Joint Genome Institute (JGI-PGF)"/>
            <person name="Copeland A."/>
            <person name="Lucas S."/>
            <person name="Lapidus A."/>
            <person name="Glavina del Rio T."/>
            <person name="Dalin E."/>
            <person name="Tice H."/>
            <person name="Bruce D."/>
            <person name="Goodwin L."/>
            <person name="Pitluck S."/>
            <person name="Larimer F."/>
            <person name="Land M.L."/>
            <person name="Hauser L."/>
            <person name="Tiedje J."/>
            <person name="Richardson P."/>
        </authorList>
    </citation>
    <scope>NUCLEOTIDE SEQUENCE [LARGE SCALE GENOMIC DNA]</scope>
    <source>
        <strain evidence="7 8">MEX-5</strain>
    </source>
</reference>
<dbReference type="Pfam" id="PF00158">
    <property type="entry name" value="Sigma54_activat"/>
    <property type="match status" value="1"/>
</dbReference>
<protein>
    <submittedName>
        <fullName evidence="7">PAS modulated sigma54 specific transcriptional regulator, Fis family</fullName>
    </submittedName>
</protein>
<dbReference type="InterPro" id="IPR002197">
    <property type="entry name" value="HTH_Fis"/>
</dbReference>
<dbReference type="InterPro" id="IPR025944">
    <property type="entry name" value="Sigma_54_int_dom_CS"/>
</dbReference>
<evidence type="ECO:0000259" key="6">
    <source>
        <dbReference type="PROSITE" id="PS50045"/>
    </source>
</evidence>
<dbReference type="PROSITE" id="PS00676">
    <property type="entry name" value="SIGMA54_INTERACT_2"/>
    <property type="match status" value="1"/>
</dbReference>
<dbReference type="InterPro" id="IPR058031">
    <property type="entry name" value="AAA_lid_NorR"/>
</dbReference>
<accession>B1T8W4</accession>
<dbReference type="InterPro" id="IPR002078">
    <property type="entry name" value="Sigma_54_int"/>
</dbReference>